<dbReference type="Proteomes" id="UP000000270">
    <property type="component" value="Chromosome"/>
</dbReference>
<dbReference type="KEGG" id="azc:AZC_0521"/>
<reference evidence="12 13" key="6">
    <citation type="journal article" date="2011" name="Appl. Environ. Microbiol.">
        <title>Involvement of the azorhizobial chromosome partition gene (parA) in the onset of bacteroid differentiation during Sesbania rostrata stem nodule development.</title>
        <authorList>
            <person name="Liu CT."/>
            <person name="Lee KB."/>
            <person name="Wang YS."/>
            <person name="Peng MH."/>
            <person name="Lee KT."/>
            <person name="Suzuki S."/>
            <person name="Suzuki T."/>
            <person name="Oyaizu H."/>
        </authorList>
    </citation>
    <scope>NUCLEOTIDE SEQUENCE [LARGE SCALE GENOMIC DNA]</scope>
    <source>
        <strain evidence="13">ATCC 43989 / DSM 5975 / JCM 20966 / LMG 6465 / NBRC 14845 / NCIMB 13405 / ORS 571</strain>
    </source>
</reference>
<dbReference type="STRING" id="438753.AZC_0521"/>
<feature type="transmembrane region" description="Helical" evidence="10">
    <location>
        <begin position="77"/>
        <end position="99"/>
    </location>
</feature>
<dbReference type="InterPro" id="IPR014163">
    <property type="entry name" value="Tol-Pal_TolQ"/>
</dbReference>
<dbReference type="Pfam" id="PF01618">
    <property type="entry name" value="MotA_ExbB"/>
    <property type="match status" value="1"/>
</dbReference>
<keyword evidence="5 10" id="KW-0132">Cell division</keyword>
<protein>
    <recommendedName>
        <fullName evidence="10">Tol-Pal system protein TolQ</fullName>
    </recommendedName>
</protein>
<name>A8IMB2_AZOC5</name>
<evidence type="ECO:0000256" key="7">
    <source>
        <dbReference type="ARBA" id="ARBA00022989"/>
    </source>
</evidence>
<dbReference type="AlphaFoldDB" id="A8IMB2"/>
<evidence type="ECO:0000313" key="13">
    <source>
        <dbReference type="Proteomes" id="UP000000270"/>
    </source>
</evidence>
<evidence type="ECO:0000256" key="6">
    <source>
        <dbReference type="ARBA" id="ARBA00022692"/>
    </source>
</evidence>
<dbReference type="eggNOG" id="COG0811">
    <property type="taxonomic scope" value="Bacteria"/>
</dbReference>
<dbReference type="GO" id="GO:0051301">
    <property type="term" value="P:cell division"/>
    <property type="evidence" value="ECO:0007669"/>
    <property type="project" value="UniProtKB-UniRule"/>
</dbReference>
<accession>A8IMB2</accession>
<comment type="subcellular location">
    <subcellularLocation>
        <location evidence="10">Cell inner membrane</location>
        <topology evidence="10">Multi-pass membrane protein</topology>
    </subcellularLocation>
    <subcellularLocation>
        <location evidence="1">Cell membrane</location>
        <topology evidence="1">Multi-pass membrane protein</topology>
    </subcellularLocation>
</comment>
<evidence type="ECO:0000256" key="2">
    <source>
        <dbReference type="ARBA" id="ARBA00010442"/>
    </source>
</evidence>
<reference evidence="12 13" key="5">
    <citation type="journal article" date="2010" name="Appl. Environ. Microbiol.">
        <title>phrR-like gene praR of Azorhizobium caulinodans ORS571 is essential for symbiosis with Sesbania rostrata and is involved in expression of reb genes.</title>
        <authorList>
            <person name="Akiba N."/>
            <person name="Aono T."/>
            <person name="Toyazaki H."/>
            <person name="Sato S."/>
            <person name="Oyaizu H."/>
        </authorList>
    </citation>
    <scope>NUCLEOTIDE SEQUENCE [LARGE SCALE GENOMIC DNA]</scope>
    <source>
        <strain evidence="13">ATCC 43989 / DSM 5975 / JCM 20966 / LMG 6465 / NBRC 14845 / NCIMB 13405 / ORS 571</strain>
    </source>
</reference>
<gene>
    <name evidence="10 12" type="primary">tolQ</name>
    <name evidence="12" type="ordered locus">AZC_0521</name>
</gene>
<dbReference type="GO" id="GO:0005886">
    <property type="term" value="C:plasma membrane"/>
    <property type="evidence" value="ECO:0007669"/>
    <property type="project" value="UniProtKB-SubCell"/>
</dbReference>
<keyword evidence="7 10" id="KW-1133">Transmembrane helix</keyword>
<dbReference type="GO" id="GO:0017038">
    <property type="term" value="P:protein import"/>
    <property type="evidence" value="ECO:0007669"/>
    <property type="project" value="TreeGrafter"/>
</dbReference>
<dbReference type="InterPro" id="IPR002898">
    <property type="entry name" value="MotA_ExbB_proton_chnl"/>
</dbReference>
<keyword evidence="3 10" id="KW-1003">Cell membrane</keyword>
<feature type="transmembrane region" description="Helical" evidence="10">
    <location>
        <begin position="226"/>
        <end position="248"/>
    </location>
</feature>
<evidence type="ECO:0000256" key="4">
    <source>
        <dbReference type="ARBA" id="ARBA00022519"/>
    </source>
</evidence>
<keyword evidence="6 10" id="KW-0812">Transmembrane</keyword>
<keyword evidence="4 10" id="KW-0997">Cell inner membrane</keyword>
<dbReference type="HOGENOM" id="CLU_053325_2_2_5"/>
<feature type="transmembrane region" description="Helical" evidence="10">
    <location>
        <begin position="183"/>
        <end position="206"/>
    </location>
</feature>
<reference evidence="12 13" key="1">
    <citation type="journal article" date="2007" name="Appl. Environ. Microbiol.">
        <title>Rhizobial factors required for stem nodule maturation and maintenance in Sesbania rostrata-Azorhizobium caulinodans ORS571 symbiosis.</title>
        <authorList>
            <person name="Suzuki S."/>
            <person name="Aono T."/>
            <person name="Lee KB."/>
            <person name="Suzuki T."/>
            <person name="Liu CT."/>
            <person name="Miwa H."/>
            <person name="Wakao S."/>
            <person name="Iki T."/>
            <person name="Oyaizu H."/>
        </authorList>
    </citation>
    <scope>NUCLEOTIDE SEQUENCE [LARGE SCALE GENOMIC DNA]</scope>
    <source>
        <strain evidence="13">ATCC 43989 / DSM 5975 / JCM 20966 / LMG 6465 / NBRC 14845 / NCIMB 13405 / ORS 571</strain>
    </source>
</reference>
<reference evidence="13" key="2">
    <citation type="submission" date="2007-04" db="EMBL/GenBank/DDBJ databases">
        <title>Complete genome sequence of the nitrogen-fixing bacterium Azorhizobium caulinodans ORS571.</title>
        <authorList>
            <person name="Lee K.B."/>
            <person name="Backer P.D."/>
            <person name="Aono T."/>
            <person name="Liu C.T."/>
            <person name="Suzuki S."/>
            <person name="Suzuki T."/>
            <person name="Kaneko T."/>
            <person name="Yamada M."/>
            <person name="Tabata S."/>
            <person name="Kupfer D.M."/>
            <person name="Najar F.Z."/>
            <person name="Wiley G.B."/>
            <person name="Roe B."/>
            <person name="Binnewies T."/>
            <person name="Ussery D."/>
            <person name="Vereecke D."/>
            <person name="Gevers D."/>
            <person name="Holsters M."/>
            <person name="Oyaizu H."/>
        </authorList>
    </citation>
    <scope>NUCLEOTIDE SEQUENCE [LARGE SCALE GENOMIC DNA]</scope>
    <source>
        <strain evidence="13">ATCC 43989 / DSM 5975 / JCM 20966 / LMG 6465 / NBRC 14845 / NCIMB 13405 / ORS 571</strain>
    </source>
</reference>
<evidence type="ECO:0000256" key="5">
    <source>
        <dbReference type="ARBA" id="ARBA00022618"/>
    </source>
</evidence>
<evidence type="ECO:0000256" key="3">
    <source>
        <dbReference type="ARBA" id="ARBA00022475"/>
    </source>
</evidence>
<evidence type="ECO:0000259" key="11">
    <source>
        <dbReference type="Pfam" id="PF01618"/>
    </source>
</evidence>
<comment type="subunit">
    <text evidence="10">The Tol-Pal system is composed of five core proteins: the inner membrane proteins TolA, TolQ and TolR, the periplasmic protein TolB and the outer membrane protein Pal. They form a network linking the inner and outer membranes and the peptidoglycan layer.</text>
</comment>
<reference evidence="12 13" key="4">
    <citation type="journal article" date="2009" name="Appl. Environ. Microbiol.">
        <title>Comparative genome-wide transcriptional profiling of Azorhizobium caulinodans ORS571 grown under free-living and symbiotic conditions.</title>
        <authorList>
            <person name="Tsukada S."/>
            <person name="Aono T."/>
            <person name="Akiba N."/>
            <person name="Lee KB."/>
            <person name="Liu CT."/>
            <person name="Toyazaki H."/>
            <person name="Oyaizu H."/>
        </authorList>
    </citation>
    <scope>NUCLEOTIDE SEQUENCE [LARGE SCALE GENOMIC DNA]</scope>
    <source>
        <strain evidence="13">ATCC 43989 / DSM 5975 / JCM 20966 / LMG 6465 / NBRC 14845 / NCIMB 13405 / ORS 571</strain>
    </source>
</reference>
<feature type="domain" description="MotA/TolQ/ExbB proton channel" evidence="11">
    <location>
        <begin position="135"/>
        <end position="263"/>
    </location>
</feature>
<keyword evidence="13" id="KW-1185">Reference proteome</keyword>
<comment type="similarity">
    <text evidence="2 10">Belongs to the ExbB/TolQ family.</text>
</comment>
<keyword evidence="8 10" id="KW-0472">Membrane</keyword>
<sequence length="281" mass="30223">MPAALRGPGQPRIEDETCHPGVGASMKKWTPALATALVLAASAAWAQADVGSAALAAPTANISLIGLFLQAHFVVKLVMLGLVAASIWVWAIIIDKTLLFTRTRKEMDRFEQVFWSGQSLEELYRSLAGRPNQAMAAIFVAAMREWKRTYEGGAKSLTGLNQRIEKVMDVTISREVEALESKLLVLATVGSAGPFIGLFGTVWGIMTSFQAIAASKNTNLAVVAPGIAEALFATAMGLIAAIPATIFYNKFVHQASRQAQRLEGFADEFSAILSRQIDERG</sequence>
<organism evidence="12 13">
    <name type="scientific">Azorhizobium caulinodans (strain ATCC 43989 / DSM 5975 / JCM 20966 / LMG 6465 / NBRC 14845 / NCIMB 13405 / ORS 571)</name>
    <dbReference type="NCBI Taxonomy" id="438753"/>
    <lineage>
        <taxon>Bacteria</taxon>
        <taxon>Pseudomonadati</taxon>
        <taxon>Pseudomonadota</taxon>
        <taxon>Alphaproteobacteria</taxon>
        <taxon>Hyphomicrobiales</taxon>
        <taxon>Xanthobacteraceae</taxon>
        <taxon>Azorhizobium</taxon>
    </lineage>
</organism>
<dbReference type="EMBL" id="AP009384">
    <property type="protein sequence ID" value="BAF86519.1"/>
    <property type="molecule type" value="Genomic_DNA"/>
</dbReference>
<evidence type="ECO:0000256" key="9">
    <source>
        <dbReference type="ARBA" id="ARBA00023306"/>
    </source>
</evidence>
<evidence type="ECO:0000256" key="10">
    <source>
        <dbReference type="HAMAP-Rule" id="MF_02202"/>
    </source>
</evidence>
<evidence type="ECO:0000313" key="12">
    <source>
        <dbReference type="EMBL" id="BAF86519.1"/>
    </source>
</evidence>
<reference evidence="12 13" key="3">
    <citation type="journal article" date="2008" name="BMC Genomics">
        <title>The genome of the versatile nitrogen fixer Azorhizobium caulinodans ORS571.</title>
        <authorList>
            <person name="Lee KB."/>
            <person name="Backer P.D."/>
            <person name="Aono T."/>
            <person name="Liu CT."/>
            <person name="Suzuki S."/>
            <person name="Suzuki T."/>
            <person name="Kaneko T."/>
            <person name="Yamada M."/>
            <person name="Tabata S."/>
            <person name="Kupfer D.M."/>
            <person name="Najar F.Z."/>
            <person name="Wiley G.B."/>
            <person name="Roe B."/>
            <person name="Binnewies T.T."/>
            <person name="Ussery D.W."/>
            <person name="D'Haeze W."/>
            <person name="Herder J.D."/>
            <person name="Gevers D."/>
            <person name="Vereecke D."/>
            <person name="Holsters M."/>
            <person name="Oyaizu H."/>
        </authorList>
    </citation>
    <scope>NUCLEOTIDE SEQUENCE [LARGE SCALE GENOMIC DNA]</scope>
    <source>
        <strain evidence="13">ATCC 43989 / DSM 5975 / JCM 20966 / LMG 6465 / NBRC 14845 / NCIMB 13405 / ORS 571</strain>
    </source>
</reference>
<proteinExistence type="inferred from homology"/>
<evidence type="ECO:0000256" key="1">
    <source>
        <dbReference type="ARBA" id="ARBA00004651"/>
    </source>
</evidence>
<dbReference type="HAMAP" id="MF_02202">
    <property type="entry name" value="TolQ"/>
    <property type="match status" value="1"/>
</dbReference>
<dbReference type="InterPro" id="IPR050790">
    <property type="entry name" value="ExbB/TolQ_transport"/>
</dbReference>
<dbReference type="PANTHER" id="PTHR30625">
    <property type="entry name" value="PROTEIN TOLQ"/>
    <property type="match status" value="1"/>
</dbReference>
<dbReference type="PANTHER" id="PTHR30625:SF3">
    <property type="entry name" value="TOL-PAL SYSTEM PROTEIN TOLQ"/>
    <property type="match status" value="1"/>
</dbReference>
<dbReference type="GO" id="GO:0043213">
    <property type="term" value="P:bacteriocin transport"/>
    <property type="evidence" value="ECO:0007669"/>
    <property type="project" value="InterPro"/>
</dbReference>
<comment type="function">
    <text evidence="10">Part of the Tol-Pal system, which plays a role in outer membrane invagination during cell division and is important for maintaining outer membrane integrity.</text>
</comment>
<keyword evidence="9 10" id="KW-0131">Cell cycle</keyword>
<dbReference type="NCBIfam" id="TIGR02796">
    <property type="entry name" value="tolQ"/>
    <property type="match status" value="1"/>
</dbReference>
<evidence type="ECO:0000256" key="8">
    <source>
        <dbReference type="ARBA" id="ARBA00023136"/>
    </source>
</evidence>